<proteinExistence type="predicted"/>
<sequence>MICNYWKSSGFLSSGCAALHLTKNAGQSQSHVDRPCSAFFMP</sequence>
<protein>
    <submittedName>
        <fullName evidence="1">Uncharacterized protein</fullName>
    </submittedName>
</protein>
<dbReference type="EMBL" id="ACGS02000036">
    <property type="protein sequence ID" value="EFZ34802.1"/>
    <property type="molecule type" value="Genomic_DNA"/>
</dbReference>
<dbReference type="Proteomes" id="UP000004099">
    <property type="component" value="Unassembled WGS sequence"/>
</dbReference>
<evidence type="ECO:0000313" key="1">
    <source>
        <dbReference type="EMBL" id="EFZ34802.1"/>
    </source>
</evidence>
<gene>
    <name evidence="1" type="ORF">HMPREF0542_11099</name>
</gene>
<dbReference type="HOGENOM" id="CLU_3253386_0_0_9"/>
<dbReference type="AlphaFoldDB" id="E7FQC2"/>
<accession>E7FQC2</accession>
<name>E7FQC2_9LACO</name>
<reference evidence="1 2" key="1">
    <citation type="submission" date="2011-01" db="EMBL/GenBank/DDBJ databases">
        <authorList>
            <person name="Muzny D."/>
            <person name="Qin X."/>
            <person name="Buhay C."/>
            <person name="Dugan-Rocha S."/>
            <person name="Ding Y."/>
            <person name="Chen G."/>
            <person name="Hawes A."/>
            <person name="Holder M."/>
            <person name="Jhangiani S."/>
            <person name="Johnson A."/>
            <person name="Khan Z."/>
            <person name="Li Z."/>
            <person name="Liu W."/>
            <person name="Liu X."/>
            <person name="Perez L."/>
            <person name="Shen H."/>
            <person name="Wang Q."/>
            <person name="Watt J."/>
            <person name="Xi L."/>
            <person name="Xin Y."/>
            <person name="Zhou J."/>
            <person name="Deng J."/>
            <person name="Jiang H."/>
            <person name="Liu Y."/>
            <person name="Qu J."/>
            <person name="Song X.-Z."/>
            <person name="Zhang L."/>
            <person name="Villasana D."/>
            <person name="Johnson A."/>
            <person name="Liu J."/>
            <person name="Liyanage D."/>
            <person name="Lorensuhewa L."/>
            <person name="Robinson T."/>
            <person name="Song A."/>
            <person name="Song B.-B."/>
            <person name="Dinh H."/>
            <person name="Thornton R."/>
            <person name="Coyle M."/>
            <person name="Francisco L."/>
            <person name="Jackson L."/>
            <person name="Javaid M."/>
            <person name="Korchina V."/>
            <person name="Kovar C."/>
            <person name="Mata R."/>
            <person name="Mathew T."/>
            <person name="Ngo R."/>
            <person name="Nguyen L."/>
            <person name="Nguyen N."/>
            <person name="Okwuonu G."/>
            <person name="Ongeri F."/>
            <person name="Pham C."/>
            <person name="Simmons D."/>
            <person name="Wilczek-Boney K."/>
            <person name="Hale W."/>
            <person name="Jakkamsetti A."/>
            <person name="Pham P."/>
            <person name="Ruth R."/>
            <person name="San Lucas F."/>
            <person name="Warren J."/>
            <person name="Zhang J."/>
            <person name="Zhao Z."/>
            <person name="Zhou C."/>
            <person name="Zhu D."/>
            <person name="Lee S."/>
            <person name="Bess C."/>
            <person name="Blankenburg K."/>
            <person name="Forbes L."/>
            <person name="Fu Q."/>
            <person name="Gubbala S."/>
            <person name="Hirani K."/>
            <person name="Jayaseelan J.C."/>
            <person name="Lara F."/>
            <person name="Munidasa M."/>
            <person name="Palculict T."/>
            <person name="Patil S."/>
            <person name="Pu L.-L."/>
            <person name="Saada N."/>
            <person name="Tang L."/>
            <person name="Weissenberger G."/>
            <person name="Zhu Y."/>
            <person name="Hemphill L."/>
            <person name="Shang Y."/>
            <person name="Youmans B."/>
            <person name="Ayvaz T."/>
            <person name="Ross M."/>
            <person name="Santibanez J."/>
            <person name="Aqrawi P."/>
            <person name="Gross S."/>
            <person name="Joshi V."/>
            <person name="Fowler G."/>
            <person name="Nazareth L."/>
            <person name="Reid J."/>
            <person name="Worley K."/>
            <person name="Petrosino J."/>
            <person name="Highlander S."/>
            <person name="Gibbs R."/>
        </authorList>
    </citation>
    <scope>NUCLEOTIDE SEQUENCE [LARGE SCALE GENOMIC DNA]</scope>
    <source>
        <strain evidence="1 2">ATCC 25644</strain>
    </source>
</reference>
<organism evidence="1 2">
    <name type="scientific">Ligilactobacillus ruminis ATCC 25644</name>
    <dbReference type="NCBI Taxonomy" id="525362"/>
    <lineage>
        <taxon>Bacteria</taxon>
        <taxon>Bacillati</taxon>
        <taxon>Bacillota</taxon>
        <taxon>Bacilli</taxon>
        <taxon>Lactobacillales</taxon>
        <taxon>Lactobacillaceae</taxon>
        <taxon>Ligilactobacillus</taxon>
    </lineage>
</organism>
<comment type="caution">
    <text evidence="1">The sequence shown here is derived from an EMBL/GenBank/DDBJ whole genome shotgun (WGS) entry which is preliminary data.</text>
</comment>
<evidence type="ECO:0000313" key="2">
    <source>
        <dbReference type="Proteomes" id="UP000004099"/>
    </source>
</evidence>